<dbReference type="PIRSF" id="PIRSF005572">
    <property type="entry name" value="NifS"/>
    <property type="match status" value="1"/>
</dbReference>
<evidence type="ECO:0000256" key="1">
    <source>
        <dbReference type="ARBA" id="ARBA00001933"/>
    </source>
</evidence>
<dbReference type="SUPFAM" id="SSF53383">
    <property type="entry name" value="PLP-dependent transferases"/>
    <property type="match status" value="1"/>
</dbReference>
<dbReference type="Gene3D" id="3.90.1150.10">
    <property type="entry name" value="Aspartate Aminotransferase, domain 1"/>
    <property type="match status" value="1"/>
</dbReference>
<proteinExistence type="predicted"/>
<evidence type="ECO:0000313" key="4">
    <source>
        <dbReference type="EMBL" id="UOQ46142.1"/>
    </source>
</evidence>
<dbReference type="EMBL" id="CP095073">
    <property type="protein sequence ID" value="UOQ46142.1"/>
    <property type="molecule type" value="Genomic_DNA"/>
</dbReference>
<gene>
    <name evidence="4" type="ORF">MUN89_09615</name>
</gene>
<feature type="domain" description="Aminotransferase class V" evidence="3">
    <location>
        <begin position="2"/>
        <end position="363"/>
    </location>
</feature>
<dbReference type="InterPro" id="IPR000192">
    <property type="entry name" value="Aminotrans_V_dom"/>
</dbReference>
<evidence type="ECO:0000259" key="3">
    <source>
        <dbReference type="Pfam" id="PF00266"/>
    </source>
</evidence>
<comment type="cofactor">
    <cofactor evidence="1">
        <name>pyridoxal 5'-phosphate</name>
        <dbReference type="ChEBI" id="CHEBI:597326"/>
    </cofactor>
</comment>
<accession>A0ABY4ER21</accession>
<organism evidence="4 5">
    <name type="scientific">Halobacillus salinarum</name>
    <dbReference type="NCBI Taxonomy" id="2932257"/>
    <lineage>
        <taxon>Bacteria</taxon>
        <taxon>Bacillati</taxon>
        <taxon>Bacillota</taxon>
        <taxon>Bacilli</taxon>
        <taxon>Bacillales</taxon>
        <taxon>Bacillaceae</taxon>
        <taxon>Halobacillus</taxon>
    </lineage>
</organism>
<dbReference type="Pfam" id="PF00266">
    <property type="entry name" value="Aminotran_5"/>
    <property type="match status" value="1"/>
</dbReference>
<dbReference type="PANTHER" id="PTHR11601">
    <property type="entry name" value="CYSTEINE DESULFURYLASE FAMILY MEMBER"/>
    <property type="match status" value="1"/>
</dbReference>
<dbReference type="PANTHER" id="PTHR11601:SF50">
    <property type="entry name" value="CYSTEINE DESULFURASE ISCS 2-RELATED"/>
    <property type="match status" value="1"/>
</dbReference>
<keyword evidence="2" id="KW-0663">Pyridoxal phosphate</keyword>
<protein>
    <submittedName>
        <fullName evidence="4">Cysteine desulfurase</fullName>
    </submittedName>
</protein>
<dbReference type="InterPro" id="IPR015424">
    <property type="entry name" value="PyrdxlP-dep_Trfase"/>
</dbReference>
<dbReference type="Gene3D" id="3.40.640.10">
    <property type="entry name" value="Type I PLP-dependent aspartate aminotransferase-like (Major domain)"/>
    <property type="match status" value="1"/>
</dbReference>
<sequence length="382" mass="42272">MIYLDNSATTQPFPEVLESFYKGSTDFFANPSSIHQLGSRSEKLLSEARKQAARYLNVNETEVVFTSGGTEGNNLAIKGAAFMHQTRGKHIITSQVEHPSVLEACRSLETLGYEVSYVKVNEEGRVNLEDIKEEIREDTILVSLMSVNNELGTIQPIEEVANLLSSYPKILFHVDHVQGLGKVPIDIGNRGIDLCTLSGHKIHGLKGTGALIAKQHVSLFPLFHGGGQEKAQRSGTENLPGTTAFVKALRLIEELHSKEAEQLQSLHDQLYSSLQQIEKVKLNSPINGAPHIVNFSVPGYKPEVIIHSLGEREIYISTKSACSSKQPEVSSVLQACHLDRERTTSALRVSLSYLTTREEITRFIAAFHEVLEELEETMGRSL</sequence>
<keyword evidence="5" id="KW-1185">Reference proteome</keyword>
<name>A0ABY4ER21_9BACI</name>
<dbReference type="InterPro" id="IPR016454">
    <property type="entry name" value="Cysteine_dSase"/>
</dbReference>
<dbReference type="Proteomes" id="UP000831787">
    <property type="component" value="Chromosome"/>
</dbReference>
<reference evidence="4 5" key="1">
    <citation type="submission" date="2022-04" db="EMBL/GenBank/DDBJ databases">
        <title>Halobacillus sp. isolated from saltern.</title>
        <authorList>
            <person name="Won M."/>
            <person name="Lee C.-M."/>
            <person name="Woen H.-Y."/>
            <person name="Kwon S.-W."/>
        </authorList>
    </citation>
    <scope>NUCLEOTIDE SEQUENCE [LARGE SCALE GENOMIC DNA]</scope>
    <source>
        <strain evidence="4 5">SSBR10-3</strain>
    </source>
</reference>
<evidence type="ECO:0000313" key="5">
    <source>
        <dbReference type="Proteomes" id="UP000831787"/>
    </source>
</evidence>
<dbReference type="RefSeq" id="WP_244713187.1">
    <property type="nucleotide sequence ID" value="NZ_CP095073.1"/>
</dbReference>
<dbReference type="InterPro" id="IPR015422">
    <property type="entry name" value="PyrdxlP-dep_Trfase_small"/>
</dbReference>
<evidence type="ECO:0000256" key="2">
    <source>
        <dbReference type="ARBA" id="ARBA00022898"/>
    </source>
</evidence>
<dbReference type="InterPro" id="IPR015421">
    <property type="entry name" value="PyrdxlP-dep_Trfase_major"/>
</dbReference>